<protein>
    <recommendedName>
        <fullName evidence="4">DUF4136 domain-containing protein</fullName>
    </recommendedName>
</protein>
<gene>
    <name evidence="2" type="ORF">GCM10009119_34420</name>
</gene>
<feature type="signal peptide" evidence="1">
    <location>
        <begin position="1"/>
        <end position="21"/>
    </location>
</feature>
<keyword evidence="1" id="KW-0732">Signal</keyword>
<evidence type="ECO:0000313" key="3">
    <source>
        <dbReference type="Proteomes" id="UP001500469"/>
    </source>
</evidence>
<keyword evidence="3" id="KW-1185">Reference proteome</keyword>
<dbReference type="EMBL" id="BAAAFI010000044">
    <property type="protein sequence ID" value="GAA0880472.1"/>
    <property type="molecule type" value="Genomic_DNA"/>
</dbReference>
<sequence length="217" mass="23774">MNRDFRAVLLAMLLISATACTSSKVFTTQFCKVCLSQEDGVLLLPLAWETSFRLLSVAEQNQLERQILEKLRSRGFTKVELYDRLDYELLKAGIKDLNDPKQLSKISSELGYPYLLGLSMGPSRAGESWAFLSPEEVNASVPTPSPDMEVSATVRIALIETDTGQIVSDKTVVSSNSGWSNTDEDGGEDYWNFASISGVLFHGVDKGTAAMVKDCGC</sequence>
<organism evidence="2 3">
    <name type="scientific">Algoriphagus jejuensis</name>
    <dbReference type="NCBI Taxonomy" id="419934"/>
    <lineage>
        <taxon>Bacteria</taxon>
        <taxon>Pseudomonadati</taxon>
        <taxon>Bacteroidota</taxon>
        <taxon>Cytophagia</taxon>
        <taxon>Cytophagales</taxon>
        <taxon>Cyclobacteriaceae</taxon>
        <taxon>Algoriphagus</taxon>
    </lineage>
</organism>
<evidence type="ECO:0000256" key="1">
    <source>
        <dbReference type="SAM" id="SignalP"/>
    </source>
</evidence>
<feature type="chain" id="PRO_5046885952" description="DUF4136 domain-containing protein" evidence="1">
    <location>
        <begin position="22"/>
        <end position="217"/>
    </location>
</feature>
<comment type="caution">
    <text evidence="2">The sequence shown here is derived from an EMBL/GenBank/DDBJ whole genome shotgun (WGS) entry which is preliminary data.</text>
</comment>
<dbReference type="Proteomes" id="UP001500469">
    <property type="component" value="Unassembled WGS sequence"/>
</dbReference>
<evidence type="ECO:0000313" key="2">
    <source>
        <dbReference type="EMBL" id="GAA0880472.1"/>
    </source>
</evidence>
<proteinExistence type="predicted"/>
<dbReference type="PROSITE" id="PS51257">
    <property type="entry name" value="PROKAR_LIPOPROTEIN"/>
    <property type="match status" value="1"/>
</dbReference>
<evidence type="ECO:0008006" key="4">
    <source>
        <dbReference type="Google" id="ProtNLM"/>
    </source>
</evidence>
<reference evidence="3" key="1">
    <citation type="journal article" date="2019" name="Int. J. Syst. Evol. Microbiol.">
        <title>The Global Catalogue of Microorganisms (GCM) 10K type strain sequencing project: providing services to taxonomists for standard genome sequencing and annotation.</title>
        <authorList>
            <consortium name="The Broad Institute Genomics Platform"/>
            <consortium name="The Broad Institute Genome Sequencing Center for Infectious Disease"/>
            <person name="Wu L."/>
            <person name="Ma J."/>
        </authorList>
    </citation>
    <scope>NUCLEOTIDE SEQUENCE [LARGE SCALE GENOMIC DNA]</scope>
    <source>
        <strain evidence="3">JCM 16112</strain>
    </source>
</reference>
<accession>A0ABP3YK63</accession>
<name>A0ABP3YK63_9BACT</name>